<evidence type="ECO:0000313" key="2">
    <source>
        <dbReference type="Proteomes" id="UP000256503"/>
    </source>
</evidence>
<dbReference type="EMBL" id="CP031146">
    <property type="protein sequence ID" value="AXM98875.1"/>
    <property type="molecule type" value="Genomic_DNA"/>
</dbReference>
<gene>
    <name evidence="1" type="ORF">DVB73_25285</name>
</gene>
<proteinExistence type="predicted"/>
<accession>A0AAD0R162</accession>
<organism evidence="1 2">
    <name type="scientific">Pseudomonas plecoglossicida</name>
    <dbReference type="NCBI Taxonomy" id="70775"/>
    <lineage>
        <taxon>Bacteria</taxon>
        <taxon>Pseudomonadati</taxon>
        <taxon>Pseudomonadota</taxon>
        <taxon>Gammaproteobacteria</taxon>
        <taxon>Pseudomonadales</taxon>
        <taxon>Pseudomonadaceae</taxon>
        <taxon>Pseudomonas</taxon>
    </lineage>
</organism>
<evidence type="ECO:0008006" key="3">
    <source>
        <dbReference type="Google" id="ProtNLM"/>
    </source>
</evidence>
<sequence>MARQLCVQSEPHLAVTKKRVDEPVDYPPGHSCGGRITKIHMLCDASGTPLLFLLPGGQASDISYAQPLLDEVSTPVSQRGRRKIIERMFACL</sequence>
<evidence type="ECO:0000313" key="1">
    <source>
        <dbReference type="EMBL" id="AXM98875.1"/>
    </source>
</evidence>
<dbReference type="Proteomes" id="UP000256503">
    <property type="component" value="Chromosome"/>
</dbReference>
<protein>
    <recommendedName>
        <fullName evidence="3">Transposase</fullName>
    </recommendedName>
</protein>
<reference evidence="1 2" key="1">
    <citation type="submission" date="2018-07" db="EMBL/GenBank/DDBJ databases">
        <title>Complete genome sequence of a Pseudomonas plecoglossicida strain pathogenic to the marine fish, Larimichthys crocea.</title>
        <authorList>
            <person name="Tao Z."/>
        </authorList>
    </citation>
    <scope>NUCLEOTIDE SEQUENCE [LARGE SCALE GENOMIC DNA]</scope>
    <source>
        <strain evidence="1 2">XSDHY-P</strain>
    </source>
</reference>
<name>A0AAD0R162_PSEDL</name>
<dbReference type="AlphaFoldDB" id="A0AAD0R162"/>